<evidence type="ECO:0000313" key="2">
    <source>
        <dbReference type="Proteomes" id="UP000245461"/>
    </source>
</evidence>
<evidence type="ECO:0008006" key="3">
    <source>
        <dbReference type="Google" id="ProtNLM"/>
    </source>
</evidence>
<gene>
    <name evidence="1" type="ORF">DKG74_10005</name>
</gene>
<reference evidence="1 2" key="1">
    <citation type="submission" date="2018-05" db="EMBL/GenBank/DDBJ databases">
        <title>Zavarzinia sp. HR-AS.</title>
        <authorList>
            <person name="Lee Y."/>
            <person name="Jeon C.O."/>
        </authorList>
    </citation>
    <scope>NUCLEOTIDE SEQUENCE [LARGE SCALE GENOMIC DNA]</scope>
    <source>
        <strain evidence="1 2">HR-AS</strain>
    </source>
</reference>
<organism evidence="1 2">
    <name type="scientific">Zavarzinia aquatilis</name>
    <dbReference type="NCBI Taxonomy" id="2211142"/>
    <lineage>
        <taxon>Bacteria</taxon>
        <taxon>Pseudomonadati</taxon>
        <taxon>Pseudomonadota</taxon>
        <taxon>Alphaproteobacteria</taxon>
        <taxon>Rhodospirillales</taxon>
        <taxon>Zavarziniaceae</taxon>
        <taxon>Zavarzinia</taxon>
    </lineage>
</organism>
<keyword evidence="2" id="KW-1185">Reference proteome</keyword>
<proteinExistence type="predicted"/>
<dbReference type="OrthoDB" id="565270at2"/>
<sequence>MSYEPGDRVIRLEARERAGASVLSREGDDYLIAYDEGGEGWWPALALAPAPAAEGGHDE</sequence>
<comment type="caution">
    <text evidence="1">The sequence shown here is derived from an EMBL/GenBank/DDBJ whole genome shotgun (WGS) entry which is preliminary data.</text>
</comment>
<dbReference type="AlphaFoldDB" id="A0A317E978"/>
<dbReference type="EMBL" id="QGLE01000005">
    <property type="protein sequence ID" value="PWR22760.1"/>
    <property type="molecule type" value="Genomic_DNA"/>
</dbReference>
<dbReference type="RefSeq" id="WP_109905288.1">
    <property type="nucleotide sequence ID" value="NZ_QGLE01000005.1"/>
</dbReference>
<protein>
    <recommendedName>
        <fullName evidence="3">SH3 domain-containing protein</fullName>
    </recommendedName>
</protein>
<accession>A0A317E978</accession>
<evidence type="ECO:0000313" key="1">
    <source>
        <dbReference type="EMBL" id="PWR22760.1"/>
    </source>
</evidence>
<name>A0A317E978_9PROT</name>
<dbReference type="Proteomes" id="UP000245461">
    <property type="component" value="Unassembled WGS sequence"/>
</dbReference>